<sequence length="54" mass="6239">MTNDDLIYQIEMVRNTMITVGMSKGLTSSETILLSKKLDRLLNLQFHRQKVRSA</sequence>
<gene>
    <name evidence="2" type="ORF">E2K98_13915</name>
    <name evidence="1" type="ORF">RCG21_20110</name>
</gene>
<dbReference type="EMBL" id="JAVGVR010000001">
    <property type="protein sequence ID" value="MDQ6598636.1"/>
    <property type="molecule type" value="Genomic_DNA"/>
</dbReference>
<reference evidence="1" key="2">
    <citation type="submission" date="2023-08" db="EMBL/GenBank/DDBJ databases">
        <title>Nitrogen cycling bacteria in agricultural field soils.</title>
        <authorList>
            <person name="Jang J."/>
        </authorList>
    </citation>
    <scope>NUCLEOTIDE SEQUENCE</scope>
    <source>
        <strain evidence="1">PS3-36</strain>
    </source>
</reference>
<evidence type="ECO:0000313" key="1">
    <source>
        <dbReference type="EMBL" id="MDQ6598636.1"/>
    </source>
</evidence>
<organism evidence="2 3">
    <name type="scientific">Bacillus salipaludis</name>
    <dbReference type="NCBI Taxonomy" id="2547811"/>
    <lineage>
        <taxon>Bacteria</taxon>
        <taxon>Bacillati</taxon>
        <taxon>Bacillota</taxon>
        <taxon>Bacilli</taxon>
        <taxon>Bacillales</taxon>
        <taxon>Bacillaceae</taxon>
        <taxon>Bacillus</taxon>
    </lineage>
</organism>
<dbReference type="InterPro" id="IPR037208">
    <property type="entry name" value="Spo0E-like_sf"/>
</dbReference>
<comment type="caution">
    <text evidence="2">The sequence shown here is derived from an EMBL/GenBank/DDBJ whole genome shotgun (WGS) entry which is preliminary data.</text>
</comment>
<dbReference type="InterPro" id="IPR036638">
    <property type="entry name" value="HLH_DNA-bd_sf"/>
</dbReference>
<dbReference type="Pfam" id="PF09388">
    <property type="entry name" value="SpoOE-like"/>
    <property type="match status" value="1"/>
</dbReference>
<dbReference type="InterPro" id="IPR018540">
    <property type="entry name" value="Spo0E-like"/>
</dbReference>
<evidence type="ECO:0000313" key="2">
    <source>
        <dbReference type="EMBL" id="TDK60818.1"/>
    </source>
</evidence>
<keyword evidence="4" id="KW-1185">Reference proteome</keyword>
<name>A0A4R5VQF2_9BACI</name>
<dbReference type="Proteomes" id="UP001178888">
    <property type="component" value="Unassembled WGS sequence"/>
</dbReference>
<dbReference type="Gene3D" id="4.10.280.10">
    <property type="entry name" value="Helix-loop-helix DNA-binding domain"/>
    <property type="match status" value="1"/>
</dbReference>
<proteinExistence type="predicted"/>
<accession>A0A4R5VQF2</accession>
<dbReference type="SUPFAM" id="SSF140500">
    <property type="entry name" value="BAS1536-like"/>
    <property type="match status" value="1"/>
</dbReference>
<dbReference type="AlphaFoldDB" id="A0A4R5VQF2"/>
<dbReference type="RefSeq" id="WP_133335038.1">
    <property type="nucleotide sequence ID" value="NZ_JAVGVR010000001.1"/>
</dbReference>
<dbReference type="GO" id="GO:0043937">
    <property type="term" value="P:regulation of sporulation"/>
    <property type="evidence" value="ECO:0007669"/>
    <property type="project" value="InterPro"/>
</dbReference>
<dbReference type="GO" id="GO:0046983">
    <property type="term" value="F:protein dimerization activity"/>
    <property type="evidence" value="ECO:0007669"/>
    <property type="project" value="InterPro"/>
</dbReference>
<evidence type="ECO:0000313" key="4">
    <source>
        <dbReference type="Proteomes" id="UP001178888"/>
    </source>
</evidence>
<evidence type="ECO:0000313" key="3">
    <source>
        <dbReference type="Proteomes" id="UP000295132"/>
    </source>
</evidence>
<reference evidence="2 3" key="1">
    <citation type="submission" date="2019-03" db="EMBL/GenBank/DDBJ databases">
        <title>Bacillus niacini sp. nov. a Nicotinate-Metabolizing Mesophile Isolated from Soil.</title>
        <authorList>
            <person name="Zhang G."/>
        </authorList>
    </citation>
    <scope>NUCLEOTIDE SEQUENCE [LARGE SCALE GENOMIC DNA]</scope>
    <source>
        <strain evidence="2 3">WN066</strain>
    </source>
</reference>
<dbReference type="EMBL" id="SMYO01000006">
    <property type="protein sequence ID" value="TDK60818.1"/>
    <property type="molecule type" value="Genomic_DNA"/>
</dbReference>
<protein>
    <submittedName>
        <fullName evidence="2">Aspartyl-phosphate phosphatase Spo0E family protein</fullName>
    </submittedName>
</protein>
<dbReference type="Proteomes" id="UP000295132">
    <property type="component" value="Unassembled WGS sequence"/>
</dbReference>